<evidence type="ECO:0000313" key="3">
    <source>
        <dbReference type="Proteomes" id="UP000620104"/>
    </source>
</evidence>
<feature type="region of interest" description="Disordered" evidence="1">
    <location>
        <begin position="1"/>
        <end position="136"/>
    </location>
</feature>
<protein>
    <submittedName>
        <fullName evidence="2">Uncharacterized protein</fullName>
    </submittedName>
</protein>
<name>A0A8H3TYD4_9TREE</name>
<dbReference type="EMBL" id="BLZA01000043">
    <property type="protein sequence ID" value="GHJ89392.1"/>
    <property type="molecule type" value="Genomic_DNA"/>
</dbReference>
<proteinExistence type="predicted"/>
<keyword evidence="3" id="KW-1185">Reference proteome</keyword>
<dbReference type="AlphaFoldDB" id="A0A8H3TYD4"/>
<feature type="compositionally biased region" description="Basic and acidic residues" evidence="1">
    <location>
        <begin position="1"/>
        <end position="13"/>
    </location>
</feature>
<evidence type="ECO:0000256" key="1">
    <source>
        <dbReference type="SAM" id="MobiDB-lite"/>
    </source>
</evidence>
<organism evidence="2 3">
    <name type="scientific">Naganishia liquefaciens</name>
    <dbReference type="NCBI Taxonomy" id="104408"/>
    <lineage>
        <taxon>Eukaryota</taxon>
        <taxon>Fungi</taxon>
        <taxon>Dikarya</taxon>
        <taxon>Basidiomycota</taxon>
        <taxon>Agaricomycotina</taxon>
        <taxon>Tremellomycetes</taxon>
        <taxon>Filobasidiales</taxon>
        <taxon>Filobasidiaceae</taxon>
        <taxon>Naganishia</taxon>
    </lineage>
</organism>
<sequence length="136" mass="14246">MLQEINDRKEHQFEAGAGTKTTDQTGSNACVDTNVGNKQVTEPADKELPDPGQSGPMDMDLETDSTGEASSSAPPTGDESINGRASNSLAQEDLADDPPNPGPKGSARKTPGSKRLRPKDSDEAAYGGKNFKKSAK</sequence>
<reference evidence="2" key="1">
    <citation type="submission" date="2020-07" db="EMBL/GenBank/DDBJ databases">
        <title>Draft Genome Sequence of a Deep-Sea Yeast, Naganishia (Cryptococcus) liquefaciens strain N6.</title>
        <authorList>
            <person name="Han Y.W."/>
            <person name="Kajitani R."/>
            <person name="Morimoto H."/>
            <person name="Parhat M."/>
            <person name="Tsubouchi H."/>
            <person name="Bakenova O."/>
            <person name="Ogata M."/>
            <person name="Argunhan B."/>
            <person name="Aoki R."/>
            <person name="Kajiwara S."/>
            <person name="Itoh T."/>
            <person name="Iwasaki H."/>
        </authorList>
    </citation>
    <scope>NUCLEOTIDE SEQUENCE</scope>
    <source>
        <strain evidence="2">N6</strain>
    </source>
</reference>
<accession>A0A8H3TYD4</accession>
<comment type="caution">
    <text evidence="2">The sequence shown here is derived from an EMBL/GenBank/DDBJ whole genome shotgun (WGS) entry which is preliminary data.</text>
</comment>
<evidence type="ECO:0000313" key="2">
    <source>
        <dbReference type="EMBL" id="GHJ89392.1"/>
    </source>
</evidence>
<feature type="non-terminal residue" evidence="2">
    <location>
        <position position="1"/>
    </location>
</feature>
<dbReference type="Proteomes" id="UP000620104">
    <property type="component" value="Unassembled WGS sequence"/>
</dbReference>
<feature type="compositionally biased region" description="Polar residues" evidence="1">
    <location>
        <begin position="19"/>
        <end position="40"/>
    </location>
</feature>
<gene>
    <name evidence="2" type="ORF">NliqN6_5794</name>
</gene>